<comment type="caution">
    <text evidence="2">The sequence shown here is derived from an EMBL/GenBank/DDBJ whole genome shotgun (WGS) entry which is preliminary data.</text>
</comment>
<sequence>MRMIVLILISCCPIAMRLHNLEMVDSNSVDFIVFSDDRSSQAMVESVVATRSSFQMAINAAKYVKLIRCLDSKEYTCKRPYGSRSYSGTSFG</sequence>
<keyword evidence="1" id="KW-0732">Signal</keyword>
<keyword evidence="3" id="KW-1185">Reference proteome</keyword>
<feature type="chain" id="PRO_5047292414" evidence="1">
    <location>
        <begin position="18"/>
        <end position="92"/>
    </location>
</feature>
<protein>
    <submittedName>
        <fullName evidence="2">Uncharacterized protein</fullName>
    </submittedName>
</protein>
<gene>
    <name evidence="2" type="ORF">HAX54_026135</name>
</gene>
<accession>A0ABS8Y5V4</accession>
<evidence type="ECO:0000313" key="3">
    <source>
        <dbReference type="Proteomes" id="UP000823775"/>
    </source>
</evidence>
<proteinExistence type="predicted"/>
<feature type="signal peptide" evidence="1">
    <location>
        <begin position="1"/>
        <end position="17"/>
    </location>
</feature>
<evidence type="ECO:0000256" key="1">
    <source>
        <dbReference type="SAM" id="SignalP"/>
    </source>
</evidence>
<dbReference type="Proteomes" id="UP000823775">
    <property type="component" value="Unassembled WGS sequence"/>
</dbReference>
<name>A0ABS8Y5V4_DATST</name>
<feature type="non-terminal residue" evidence="2">
    <location>
        <position position="92"/>
    </location>
</feature>
<organism evidence="2 3">
    <name type="scientific">Datura stramonium</name>
    <name type="common">Jimsonweed</name>
    <name type="synonym">Common thornapple</name>
    <dbReference type="NCBI Taxonomy" id="4076"/>
    <lineage>
        <taxon>Eukaryota</taxon>
        <taxon>Viridiplantae</taxon>
        <taxon>Streptophyta</taxon>
        <taxon>Embryophyta</taxon>
        <taxon>Tracheophyta</taxon>
        <taxon>Spermatophyta</taxon>
        <taxon>Magnoliopsida</taxon>
        <taxon>eudicotyledons</taxon>
        <taxon>Gunneridae</taxon>
        <taxon>Pentapetalae</taxon>
        <taxon>asterids</taxon>
        <taxon>lamiids</taxon>
        <taxon>Solanales</taxon>
        <taxon>Solanaceae</taxon>
        <taxon>Solanoideae</taxon>
        <taxon>Datureae</taxon>
        <taxon>Datura</taxon>
    </lineage>
</organism>
<evidence type="ECO:0000313" key="2">
    <source>
        <dbReference type="EMBL" id="MCE5166772.1"/>
    </source>
</evidence>
<dbReference type="EMBL" id="JACEIK010031749">
    <property type="protein sequence ID" value="MCE5166772.1"/>
    <property type="molecule type" value="Genomic_DNA"/>
</dbReference>
<reference evidence="2 3" key="1">
    <citation type="journal article" date="2021" name="BMC Genomics">
        <title>Datura genome reveals duplications of psychoactive alkaloid biosynthetic genes and high mutation rate following tissue culture.</title>
        <authorList>
            <person name="Rajewski A."/>
            <person name="Carter-House D."/>
            <person name="Stajich J."/>
            <person name="Litt A."/>
        </authorList>
    </citation>
    <scope>NUCLEOTIDE SEQUENCE [LARGE SCALE GENOMIC DNA]</scope>
    <source>
        <strain evidence="2">AR-01</strain>
    </source>
</reference>